<dbReference type="AlphaFoldDB" id="A0A5E4MV48"/>
<dbReference type="Proteomes" id="UP000325440">
    <property type="component" value="Unassembled WGS sequence"/>
</dbReference>
<keyword evidence="2" id="KW-1185">Reference proteome</keyword>
<accession>A0A5E4MV48</accession>
<organism evidence="1 2">
    <name type="scientific">Cinara cedri</name>
    <dbReference type="NCBI Taxonomy" id="506608"/>
    <lineage>
        <taxon>Eukaryota</taxon>
        <taxon>Metazoa</taxon>
        <taxon>Ecdysozoa</taxon>
        <taxon>Arthropoda</taxon>
        <taxon>Hexapoda</taxon>
        <taxon>Insecta</taxon>
        <taxon>Pterygota</taxon>
        <taxon>Neoptera</taxon>
        <taxon>Paraneoptera</taxon>
        <taxon>Hemiptera</taxon>
        <taxon>Sternorrhyncha</taxon>
        <taxon>Aphidomorpha</taxon>
        <taxon>Aphidoidea</taxon>
        <taxon>Aphididae</taxon>
        <taxon>Lachninae</taxon>
        <taxon>Cinara</taxon>
    </lineage>
</organism>
<evidence type="ECO:0000313" key="2">
    <source>
        <dbReference type="Proteomes" id="UP000325440"/>
    </source>
</evidence>
<dbReference type="EMBL" id="CABPRJ010001426">
    <property type="protein sequence ID" value="VVC35397.1"/>
    <property type="molecule type" value="Genomic_DNA"/>
</dbReference>
<protein>
    <submittedName>
        <fullName evidence="1">Uncharacterized protein</fullName>
    </submittedName>
</protein>
<name>A0A5E4MV48_9HEMI</name>
<reference evidence="1 2" key="1">
    <citation type="submission" date="2019-08" db="EMBL/GenBank/DDBJ databases">
        <authorList>
            <person name="Alioto T."/>
            <person name="Alioto T."/>
            <person name="Gomez Garrido J."/>
        </authorList>
    </citation>
    <scope>NUCLEOTIDE SEQUENCE [LARGE SCALE GENOMIC DNA]</scope>
</reference>
<sequence>MRTQNPRLEVYERRKSGAVSSEIGYPVSEKLNNIDIKKKSHRNNLLSVALKPKFHRENRINLKYSSSVSGVVFSDRKEVAANRQYWKKFRFNGRENKSDVCTLLRTTTVVVHVPMMASR</sequence>
<evidence type="ECO:0000313" key="1">
    <source>
        <dbReference type="EMBL" id="VVC35397.1"/>
    </source>
</evidence>
<gene>
    <name evidence="1" type="ORF">CINCED_3A003543</name>
</gene>
<proteinExistence type="predicted"/>